<dbReference type="EC" id="3.2.1.78" evidence="3"/>
<dbReference type="AlphaFoldDB" id="A0A368S344"/>
<evidence type="ECO:0000256" key="3">
    <source>
        <dbReference type="ARBA" id="ARBA00012706"/>
    </source>
</evidence>
<gene>
    <name evidence="7" type="ORF">SETIT_8G012300v2</name>
</gene>
<name>A0A368S344_SETIT</name>
<keyword evidence="5" id="KW-0326">Glycosidase</keyword>
<reference evidence="7" key="2">
    <citation type="submission" date="2015-07" db="EMBL/GenBank/DDBJ databases">
        <authorList>
            <person name="Noorani M."/>
        </authorList>
    </citation>
    <scope>NUCLEOTIDE SEQUENCE</scope>
    <source>
        <strain evidence="7">Yugu1</strain>
    </source>
</reference>
<dbReference type="InterPro" id="IPR017853">
    <property type="entry name" value="GH"/>
</dbReference>
<dbReference type="SUPFAM" id="SSF51445">
    <property type="entry name" value="(Trans)glycosidases"/>
    <property type="match status" value="1"/>
</dbReference>
<evidence type="ECO:0000256" key="2">
    <source>
        <dbReference type="ARBA" id="ARBA00005641"/>
    </source>
</evidence>
<dbReference type="EMBL" id="CM003535">
    <property type="protein sequence ID" value="RCV36819.1"/>
    <property type="molecule type" value="Genomic_DNA"/>
</dbReference>
<feature type="domain" description="Glycoside hydrolase family 5" evidence="6">
    <location>
        <begin position="154"/>
        <end position="241"/>
    </location>
</feature>
<evidence type="ECO:0000256" key="1">
    <source>
        <dbReference type="ARBA" id="ARBA00001678"/>
    </source>
</evidence>
<dbReference type="PANTHER" id="PTHR31451">
    <property type="match status" value="1"/>
</dbReference>
<dbReference type="GO" id="GO:0016985">
    <property type="term" value="F:mannan endo-1,4-beta-mannosidase activity"/>
    <property type="evidence" value="ECO:0007669"/>
    <property type="project" value="UniProtKB-EC"/>
</dbReference>
<dbReference type="Pfam" id="PF26410">
    <property type="entry name" value="GH5_mannosidase"/>
    <property type="match status" value="1"/>
</dbReference>
<dbReference type="InterPro" id="IPR018087">
    <property type="entry name" value="Glyco_hydro_5_CS"/>
</dbReference>
<dbReference type="PROSITE" id="PS00659">
    <property type="entry name" value="GLYCOSYL_HYDROL_F5"/>
    <property type="match status" value="1"/>
</dbReference>
<protein>
    <recommendedName>
        <fullName evidence="3">mannan endo-1,4-beta-mannosidase</fullName>
        <ecNumber evidence="3">3.2.1.78</ecNumber>
    </recommendedName>
</protein>
<evidence type="ECO:0000256" key="4">
    <source>
        <dbReference type="ARBA" id="ARBA00022801"/>
    </source>
</evidence>
<accession>A0A368S344</accession>
<comment type="similarity">
    <text evidence="2">Belongs to the glycosyl hydrolase 5 (cellulase A) family.</text>
</comment>
<proteinExistence type="inferred from homology"/>
<sequence>MEMESPWNPTCPRHVAPPLPATPRVSLIRCCILLASCISVMPPDDAGNRAVVERQGPHLRASGRPFIVHGFNTYWLMYFAADPATRPTVTAALAEAAGAGLNVCRTWAFNDGGYRALQLKPFSYDEEGLPDYGGKRQYVRWGKEAGLDLTSDDDFFSDSTIKSYFKAFAKAVLTRINTITNEVYKYDPTILAWELINEPRCHSDPSGDTLQAWIEEMASYVKSIDPVHLLEIGVEGFYGPSTPELLHVNPDAYSGTVGTDFIRNHRALGINLASVHIYSDTW</sequence>
<comment type="catalytic activity">
    <reaction evidence="1">
        <text>Random hydrolysis of (1-&gt;4)-beta-D-mannosidic linkages in mannans, galactomannans and glucomannans.</text>
        <dbReference type="EC" id="3.2.1.78"/>
    </reaction>
</comment>
<dbReference type="GO" id="GO:0000272">
    <property type="term" value="P:polysaccharide catabolic process"/>
    <property type="evidence" value="ECO:0007669"/>
    <property type="project" value="InterPro"/>
</dbReference>
<evidence type="ECO:0000256" key="5">
    <source>
        <dbReference type="ARBA" id="ARBA00023295"/>
    </source>
</evidence>
<keyword evidence="4" id="KW-0378">Hydrolase</keyword>
<dbReference type="PANTHER" id="PTHR31451:SF46">
    <property type="entry name" value="MANNAN ENDO-1,4-BETA-MANNOSIDASE 8"/>
    <property type="match status" value="1"/>
</dbReference>
<evidence type="ECO:0000313" key="7">
    <source>
        <dbReference type="EMBL" id="RCV36819.1"/>
    </source>
</evidence>
<organism evidence="7">
    <name type="scientific">Setaria italica</name>
    <name type="common">Foxtail millet</name>
    <name type="synonym">Panicum italicum</name>
    <dbReference type="NCBI Taxonomy" id="4555"/>
    <lineage>
        <taxon>Eukaryota</taxon>
        <taxon>Viridiplantae</taxon>
        <taxon>Streptophyta</taxon>
        <taxon>Embryophyta</taxon>
        <taxon>Tracheophyta</taxon>
        <taxon>Spermatophyta</taxon>
        <taxon>Magnoliopsida</taxon>
        <taxon>Liliopsida</taxon>
        <taxon>Poales</taxon>
        <taxon>Poaceae</taxon>
        <taxon>PACMAD clade</taxon>
        <taxon>Panicoideae</taxon>
        <taxon>Panicodae</taxon>
        <taxon>Paniceae</taxon>
        <taxon>Cenchrinae</taxon>
        <taxon>Setaria</taxon>
    </lineage>
</organism>
<evidence type="ECO:0000259" key="6">
    <source>
        <dbReference type="Pfam" id="PF26410"/>
    </source>
</evidence>
<dbReference type="InterPro" id="IPR045053">
    <property type="entry name" value="MAN-like"/>
</dbReference>
<dbReference type="Gene3D" id="3.20.20.80">
    <property type="entry name" value="Glycosidases"/>
    <property type="match status" value="1"/>
</dbReference>
<dbReference type="OrthoDB" id="406631at2759"/>
<dbReference type="InterPro" id="IPR001547">
    <property type="entry name" value="Glyco_hydro_5"/>
</dbReference>
<reference evidence="7" key="1">
    <citation type="journal article" date="2012" name="Nat. Biotechnol.">
        <title>Reference genome sequence of the model plant Setaria.</title>
        <authorList>
            <person name="Bennetzen J.L."/>
            <person name="Schmutz J."/>
            <person name="Wang H."/>
            <person name="Percifield R."/>
            <person name="Hawkins J."/>
            <person name="Pontaroli A.C."/>
            <person name="Estep M."/>
            <person name="Feng L."/>
            <person name="Vaughn J.N."/>
            <person name="Grimwood J."/>
            <person name="Jenkins J."/>
            <person name="Barry K."/>
            <person name="Lindquist E."/>
            <person name="Hellsten U."/>
            <person name="Deshpande S."/>
            <person name="Wang X."/>
            <person name="Wu X."/>
            <person name="Mitros T."/>
            <person name="Triplett J."/>
            <person name="Yang X."/>
            <person name="Ye C.Y."/>
            <person name="Mauro-Herrera M."/>
            <person name="Wang L."/>
            <person name="Li P."/>
            <person name="Sharma M."/>
            <person name="Sharma R."/>
            <person name="Ronald P.C."/>
            <person name="Panaud O."/>
            <person name="Kellogg E.A."/>
            <person name="Brutnell T.P."/>
            <person name="Doust A.N."/>
            <person name="Tuskan G.A."/>
            <person name="Rokhsar D."/>
            <person name="Devos K.M."/>
        </authorList>
    </citation>
    <scope>NUCLEOTIDE SEQUENCE [LARGE SCALE GENOMIC DNA]</scope>
    <source>
        <strain evidence="7">Yugu1</strain>
    </source>
</reference>